<keyword evidence="1" id="KW-0175">Coiled coil</keyword>
<feature type="coiled-coil region" evidence="1">
    <location>
        <begin position="179"/>
        <end position="206"/>
    </location>
</feature>
<name>A0A392MSR9_9FABA</name>
<gene>
    <name evidence="2" type="ORF">A2U01_0010966</name>
</gene>
<evidence type="ECO:0000313" key="3">
    <source>
        <dbReference type="Proteomes" id="UP000265520"/>
    </source>
</evidence>
<reference evidence="2 3" key="1">
    <citation type="journal article" date="2018" name="Front. Plant Sci.">
        <title>Red Clover (Trifolium pratense) and Zigzag Clover (T. medium) - A Picture of Genomic Similarities and Differences.</title>
        <authorList>
            <person name="Dluhosova J."/>
            <person name="Istvanek J."/>
            <person name="Nedelnik J."/>
            <person name="Repkova J."/>
        </authorList>
    </citation>
    <scope>NUCLEOTIDE SEQUENCE [LARGE SCALE GENOMIC DNA]</scope>
    <source>
        <strain evidence="3">cv. 10/8</strain>
        <tissue evidence="2">Leaf</tissue>
    </source>
</reference>
<evidence type="ECO:0000313" key="2">
    <source>
        <dbReference type="EMBL" id="MCH90059.1"/>
    </source>
</evidence>
<evidence type="ECO:0000256" key="1">
    <source>
        <dbReference type="SAM" id="Coils"/>
    </source>
</evidence>
<organism evidence="2 3">
    <name type="scientific">Trifolium medium</name>
    <dbReference type="NCBI Taxonomy" id="97028"/>
    <lineage>
        <taxon>Eukaryota</taxon>
        <taxon>Viridiplantae</taxon>
        <taxon>Streptophyta</taxon>
        <taxon>Embryophyta</taxon>
        <taxon>Tracheophyta</taxon>
        <taxon>Spermatophyta</taxon>
        <taxon>Magnoliopsida</taxon>
        <taxon>eudicotyledons</taxon>
        <taxon>Gunneridae</taxon>
        <taxon>Pentapetalae</taxon>
        <taxon>rosids</taxon>
        <taxon>fabids</taxon>
        <taxon>Fabales</taxon>
        <taxon>Fabaceae</taxon>
        <taxon>Papilionoideae</taxon>
        <taxon>50 kb inversion clade</taxon>
        <taxon>NPAAA clade</taxon>
        <taxon>Hologalegina</taxon>
        <taxon>IRL clade</taxon>
        <taxon>Trifolieae</taxon>
        <taxon>Trifolium</taxon>
    </lineage>
</organism>
<comment type="caution">
    <text evidence="2">The sequence shown here is derived from an EMBL/GenBank/DDBJ whole genome shotgun (WGS) entry which is preliminary data.</text>
</comment>
<accession>A0A392MSR9</accession>
<dbReference type="AlphaFoldDB" id="A0A392MSR9"/>
<sequence length="210" mass="23668">MANLVPVSEVSQRIPSLIEELKESLNSDLSDAIEDLDAATSFFETLDELQSLFAHLSEAQKELLSLAQAVRQSLVVHGPFVNSVLEVSEKVHHTAASLNDRSFLVKEDVKMLSTNLSIASEEEVTVRKRIAHLEGELRLLQKRKRELDESISTDVFKLITKNRFLRGLEAHLRYMGGRLDEIADDLEKADRKRAEMSEILEAARDAARQC</sequence>
<proteinExistence type="predicted"/>
<protein>
    <submittedName>
        <fullName evidence="2">Uncharacterized protein</fullName>
    </submittedName>
</protein>
<keyword evidence="3" id="KW-1185">Reference proteome</keyword>
<dbReference type="EMBL" id="LXQA010017509">
    <property type="protein sequence ID" value="MCH90059.1"/>
    <property type="molecule type" value="Genomic_DNA"/>
</dbReference>
<dbReference type="Proteomes" id="UP000265520">
    <property type="component" value="Unassembled WGS sequence"/>
</dbReference>